<evidence type="ECO:0000256" key="2">
    <source>
        <dbReference type="ARBA" id="ARBA00022722"/>
    </source>
</evidence>
<evidence type="ECO:0000313" key="6">
    <source>
        <dbReference type="Proteomes" id="UP001597512"/>
    </source>
</evidence>
<evidence type="ECO:0000256" key="3">
    <source>
        <dbReference type="ARBA" id="ARBA00022801"/>
    </source>
</evidence>
<dbReference type="Gene3D" id="3.40.1350.10">
    <property type="match status" value="1"/>
</dbReference>
<evidence type="ECO:0000256" key="1">
    <source>
        <dbReference type="ARBA" id="ARBA00001946"/>
    </source>
</evidence>
<dbReference type="Proteomes" id="UP001597512">
    <property type="component" value="Unassembled WGS sequence"/>
</dbReference>
<feature type="domain" description="VRR-NUC" evidence="4">
    <location>
        <begin position="73"/>
        <end position="148"/>
    </location>
</feature>
<keyword evidence="3" id="KW-0378">Hydrolase</keyword>
<dbReference type="RefSeq" id="WP_381504952.1">
    <property type="nucleotide sequence ID" value="NZ_JBHUOM010000023.1"/>
</dbReference>
<evidence type="ECO:0000313" key="5">
    <source>
        <dbReference type="EMBL" id="MFD2936287.1"/>
    </source>
</evidence>
<proteinExistence type="predicted"/>
<sequence>MSNNEMSRDEYLRFIKQKTGPGAPAKIQTRVKSPKKSQPTILSAAQFRAEHVDQDEHDLQSLGIEWFGLAYPQLLMYAIPNAAKRSIILAAKMKAEGLVSGVPDLHLAFPHHGKPGLYIETKTINGSVSDAQAIIHAYLRGVGYTVSVPITFEEFQEAVIDYLKP</sequence>
<comment type="caution">
    <text evidence="5">The sequence shown here is derived from an EMBL/GenBank/DDBJ whole genome shotgun (WGS) entry which is preliminary data.</text>
</comment>
<reference evidence="6" key="1">
    <citation type="journal article" date="2019" name="Int. J. Syst. Evol. Microbiol.">
        <title>The Global Catalogue of Microorganisms (GCM) 10K type strain sequencing project: providing services to taxonomists for standard genome sequencing and annotation.</title>
        <authorList>
            <consortium name="The Broad Institute Genomics Platform"/>
            <consortium name="The Broad Institute Genome Sequencing Center for Infectious Disease"/>
            <person name="Wu L."/>
            <person name="Ma J."/>
        </authorList>
    </citation>
    <scope>NUCLEOTIDE SEQUENCE [LARGE SCALE GENOMIC DNA]</scope>
    <source>
        <strain evidence="6">KCTC 52490</strain>
    </source>
</reference>
<keyword evidence="6" id="KW-1185">Reference proteome</keyword>
<name>A0ABW6AM05_9BACT</name>
<accession>A0ABW6AM05</accession>
<protein>
    <submittedName>
        <fullName evidence="5">VRR-NUC domain-containing protein</fullName>
    </submittedName>
</protein>
<keyword evidence="2" id="KW-0540">Nuclease</keyword>
<dbReference type="InterPro" id="IPR014883">
    <property type="entry name" value="VRR_NUC"/>
</dbReference>
<dbReference type="InterPro" id="IPR011856">
    <property type="entry name" value="tRNA_endonuc-like_dom_sf"/>
</dbReference>
<comment type="cofactor">
    <cofactor evidence="1">
        <name>Mg(2+)</name>
        <dbReference type="ChEBI" id="CHEBI:18420"/>
    </cofactor>
</comment>
<organism evidence="5 6">
    <name type="scientific">Spirosoma flavum</name>
    <dbReference type="NCBI Taxonomy" id="2048557"/>
    <lineage>
        <taxon>Bacteria</taxon>
        <taxon>Pseudomonadati</taxon>
        <taxon>Bacteroidota</taxon>
        <taxon>Cytophagia</taxon>
        <taxon>Cytophagales</taxon>
        <taxon>Cytophagaceae</taxon>
        <taxon>Spirosoma</taxon>
    </lineage>
</organism>
<gene>
    <name evidence="5" type="ORF">ACFS25_21075</name>
</gene>
<dbReference type="Pfam" id="PF08774">
    <property type="entry name" value="VRR_NUC"/>
    <property type="match status" value="1"/>
</dbReference>
<dbReference type="EMBL" id="JBHUOM010000023">
    <property type="protein sequence ID" value="MFD2936287.1"/>
    <property type="molecule type" value="Genomic_DNA"/>
</dbReference>
<evidence type="ECO:0000259" key="4">
    <source>
        <dbReference type="Pfam" id="PF08774"/>
    </source>
</evidence>